<sequence length="85" mass="8897">MVGRLGLREGASAQVPYHEARDQHGSALVLPAAKLATARAALVPGMWLLAGAAACVDYSSLRGLNADTLAKEVASSRMRVPIWPS</sequence>
<keyword evidence="2" id="KW-1185">Reference proteome</keyword>
<reference evidence="1 2" key="1">
    <citation type="submission" date="2019-02" db="EMBL/GenBank/DDBJ databases">
        <title>Deep-cultivation of Planctomycetes and their phenomic and genomic characterization uncovers novel biology.</title>
        <authorList>
            <person name="Wiegand S."/>
            <person name="Jogler M."/>
            <person name="Boedeker C."/>
            <person name="Pinto D."/>
            <person name="Vollmers J."/>
            <person name="Rivas-Marin E."/>
            <person name="Kohn T."/>
            <person name="Peeters S.H."/>
            <person name="Heuer A."/>
            <person name="Rast P."/>
            <person name="Oberbeckmann S."/>
            <person name="Bunk B."/>
            <person name="Jeske O."/>
            <person name="Meyerdierks A."/>
            <person name="Storesund J.E."/>
            <person name="Kallscheuer N."/>
            <person name="Luecker S."/>
            <person name="Lage O.M."/>
            <person name="Pohl T."/>
            <person name="Merkel B.J."/>
            <person name="Hornburger P."/>
            <person name="Mueller R.-W."/>
            <person name="Bruemmer F."/>
            <person name="Labrenz M."/>
            <person name="Spormann A.M."/>
            <person name="Op den Camp H."/>
            <person name="Overmann J."/>
            <person name="Amann R."/>
            <person name="Jetten M.S.M."/>
            <person name="Mascher T."/>
            <person name="Medema M.H."/>
            <person name="Devos D.P."/>
            <person name="Kaster A.-K."/>
            <person name="Ovreas L."/>
            <person name="Rohde M."/>
            <person name="Galperin M.Y."/>
            <person name="Jogler C."/>
        </authorList>
    </citation>
    <scope>NUCLEOTIDE SEQUENCE [LARGE SCALE GENOMIC DNA]</scope>
    <source>
        <strain evidence="1 2">Poly30</strain>
    </source>
</reference>
<evidence type="ECO:0000313" key="1">
    <source>
        <dbReference type="EMBL" id="QDV08624.1"/>
    </source>
</evidence>
<name>A0A518EWZ9_9BACT</name>
<accession>A0A518EWZ9</accession>
<proteinExistence type="predicted"/>
<dbReference type="Proteomes" id="UP000320390">
    <property type="component" value="Chromosome"/>
</dbReference>
<evidence type="ECO:0000313" key="2">
    <source>
        <dbReference type="Proteomes" id="UP000320390"/>
    </source>
</evidence>
<organism evidence="1 2">
    <name type="scientific">Saltatorellus ferox</name>
    <dbReference type="NCBI Taxonomy" id="2528018"/>
    <lineage>
        <taxon>Bacteria</taxon>
        <taxon>Pseudomonadati</taxon>
        <taxon>Planctomycetota</taxon>
        <taxon>Planctomycetia</taxon>
        <taxon>Planctomycetia incertae sedis</taxon>
        <taxon>Saltatorellus</taxon>
    </lineage>
</organism>
<dbReference type="EMBL" id="CP036434">
    <property type="protein sequence ID" value="QDV08624.1"/>
    <property type="molecule type" value="Genomic_DNA"/>
</dbReference>
<dbReference type="AlphaFoldDB" id="A0A518EWZ9"/>
<gene>
    <name evidence="1" type="ORF">Poly30_41770</name>
</gene>
<protein>
    <submittedName>
        <fullName evidence="1">Uncharacterized protein</fullName>
    </submittedName>
</protein>